<evidence type="ECO:0000313" key="2">
    <source>
        <dbReference type="EMBL" id="MXO67560.1"/>
    </source>
</evidence>
<evidence type="ECO:0000313" key="3">
    <source>
        <dbReference type="Proteomes" id="UP000444401"/>
    </source>
</evidence>
<sequence length="132" mass="13844">MLTTVLTLALTLASTTAPEAGTAQLTFGGETTVHPIADCAMTPTDGVPARLLIEEVGLTLVLARADHVQTISVIRDNINWSATRMNIGGQWTDRGRPAGPIVQEWGPLIRAEAVLAGSGDGAERQVSLVARC</sequence>
<keyword evidence="3" id="KW-1185">Reference proteome</keyword>
<feature type="signal peptide" evidence="1">
    <location>
        <begin position="1"/>
        <end position="19"/>
    </location>
</feature>
<feature type="chain" id="PRO_5046049519" evidence="1">
    <location>
        <begin position="20"/>
        <end position="132"/>
    </location>
</feature>
<protein>
    <submittedName>
        <fullName evidence="2">Uncharacterized protein</fullName>
    </submittedName>
</protein>
<accession>A0ABW9UUN8</accession>
<keyword evidence="1" id="KW-0732">Signal</keyword>
<proteinExistence type="predicted"/>
<comment type="caution">
    <text evidence="2">The sequence shown here is derived from an EMBL/GenBank/DDBJ whole genome shotgun (WGS) entry which is preliminary data.</text>
</comment>
<dbReference type="EMBL" id="WTYO01000001">
    <property type="protein sequence ID" value="MXO67560.1"/>
    <property type="molecule type" value="Genomic_DNA"/>
</dbReference>
<dbReference type="Proteomes" id="UP000444401">
    <property type="component" value="Unassembled WGS sequence"/>
</dbReference>
<gene>
    <name evidence="2" type="ORF">GRI72_01780</name>
</gene>
<dbReference type="RefSeq" id="WP_160732206.1">
    <property type="nucleotide sequence ID" value="NZ_WTYO01000001.1"/>
</dbReference>
<organism evidence="2 3">
    <name type="scientific">Pelagerythrobacter marinus</name>
    <dbReference type="NCBI Taxonomy" id="538382"/>
    <lineage>
        <taxon>Bacteria</taxon>
        <taxon>Pseudomonadati</taxon>
        <taxon>Pseudomonadota</taxon>
        <taxon>Alphaproteobacteria</taxon>
        <taxon>Sphingomonadales</taxon>
        <taxon>Erythrobacteraceae</taxon>
        <taxon>Pelagerythrobacter</taxon>
    </lineage>
</organism>
<evidence type="ECO:0000256" key="1">
    <source>
        <dbReference type="SAM" id="SignalP"/>
    </source>
</evidence>
<reference evidence="2 3" key="1">
    <citation type="submission" date="2019-12" db="EMBL/GenBank/DDBJ databases">
        <title>Genomic-based taxomic classification of the family Erythrobacteraceae.</title>
        <authorList>
            <person name="Xu L."/>
        </authorList>
    </citation>
    <scope>NUCLEOTIDE SEQUENCE [LARGE SCALE GENOMIC DNA]</scope>
    <source>
        <strain evidence="2 3">H32</strain>
    </source>
</reference>
<name>A0ABW9UUN8_9SPHN</name>